<keyword evidence="8" id="KW-0624">Polysaccharide degradation</keyword>
<keyword evidence="6" id="KW-0378">Hydrolase</keyword>
<dbReference type="Proteomes" id="UP000283090">
    <property type="component" value="Unassembled WGS sequence"/>
</dbReference>
<dbReference type="EMBL" id="SAEB01000009">
    <property type="protein sequence ID" value="RVD82175.1"/>
    <property type="molecule type" value="Genomic_DNA"/>
</dbReference>
<dbReference type="Gene3D" id="3.40.50.1820">
    <property type="entry name" value="alpha/beta hydrolase"/>
    <property type="match status" value="1"/>
</dbReference>
<keyword evidence="13" id="KW-1185">Reference proteome</keyword>
<evidence type="ECO:0000256" key="4">
    <source>
        <dbReference type="ARBA" id="ARBA00022651"/>
    </source>
</evidence>
<evidence type="ECO:0000256" key="2">
    <source>
        <dbReference type="ARBA" id="ARBA00013091"/>
    </source>
</evidence>
<evidence type="ECO:0000313" key="12">
    <source>
        <dbReference type="EMBL" id="RVD82175.1"/>
    </source>
</evidence>
<keyword evidence="3" id="KW-0964">Secreted</keyword>
<feature type="region of interest" description="Disordered" evidence="10">
    <location>
        <begin position="316"/>
        <end position="339"/>
    </location>
</feature>
<comment type="subcellular location">
    <subcellularLocation>
        <location evidence="1">Secreted</location>
    </subcellularLocation>
</comment>
<evidence type="ECO:0000256" key="1">
    <source>
        <dbReference type="ARBA" id="ARBA00004613"/>
    </source>
</evidence>
<dbReference type="PANTHER" id="PTHR38050">
    <property type="match status" value="1"/>
</dbReference>
<dbReference type="InterPro" id="IPR043595">
    <property type="entry name" value="FaeB/C/D"/>
</dbReference>
<dbReference type="GO" id="GO:0030600">
    <property type="term" value="F:feruloyl esterase activity"/>
    <property type="evidence" value="ECO:0007669"/>
    <property type="project" value="UniProtKB-EC"/>
</dbReference>
<dbReference type="GeneID" id="93588920"/>
<feature type="chain" id="PRO_5019035276" description="feruloyl esterase" evidence="11">
    <location>
        <begin position="21"/>
        <end position="376"/>
    </location>
</feature>
<name>A0A436ZTQ1_ARTFL</name>
<keyword evidence="7" id="KW-0119">Carbohydrate metabolism</keyword>
<reference evidence="12 13" key="1">
    <citation type="submission" date="2019-01" db="EMBL/GenBank/DDBJ databases">
        <title>Intercellular communication is required for trap formation in the nematode-trapping fungus Duddingtonia flagrans.</title>
        <authorList>
            <person name="Youssar L."/>
            <person name="Wernet V."/>
            <person name="Hensel N."/>
            <person name="Hildebrandt H.-G."/>
            <person name="Fischer R."/>
        </authorList>
    </citation>
    <scope>NUCLEOTIDE SEQUENCE [LARGE SCALE GENOMIC DNA]</scope>
    <source>
        <strain evidence="12 13">CBS H-5679</strain>
    </source>
</reference>
<dbReference type="EC" id="3.1.1.73" evidence="2"/>
<evidence type="ECO:0000256" key="5">
    <source>
        <dbReference type="ARBA" id="ARBA00022729"/>
    </source>
</evidence>
<evidence type="ECO:0000256" key="11">
    <source>
        <dbReference type="SAM" id="SignalP"/>
    </source>
</evidence>
<evidence type="ECO:0000256" key="3">
    <source>
        <dbReference type="ARBA" id="ARBA00022525"/>
    </source>
</evidence>
<evidence type="ECO:0000256" key="7">
    <source>
        <dbReference type="ARBA" id="ARBA00023277"/>
    </source>
</evidence>
<dbReference type="VEuPathDB" id="FungiDB:DFL_006609"/>
<keyword evidence="4" id="KW-0858">Xylan degradation</keyword>
<evidence type="ECO:0000256" key="8">
    <source>
        <dbReference type="ARBA" id="ARBA00023326"/>
    </source>
</evidence>
<dbReference type="PANTHER" id="PTHR38050:SF2">
    <property type="entry name" value="FERULOYL ESTERASE C-RELATED"/>
    <property type="match status" value="1"/>
</dbReference>
<dbReference type="STRING" id="97331.A0A436ZTQ1"/>
<gene>
    <name evidence="12" type="ORF">DFL_006609</name>
</gene>
<comment type="catalytic activity">
    <reaction evidence="9">
        <text>feruloyl-polysaccharide + H2O = ferulate + polysaccharide.</text>
        <dbReference type="EC" id="3.1.1.73"/>
    </reaction>
</comment>
<evidence type="ECO:0000256" key="6">
    <source>
        <dbReference type="ARBA" id="ARBA00022801"/>
    </source>
</evidence>
<dbReference type="InterPro" id="IPR029058">
    <property type="entry name" value="AB_hydrolase_fold"/>
</dbReference>
<dbReference type="RefSeq" id="XP_067487719.1">
    <property type="nucleotide sequence ID" value="XM_067636064.1"/>
</dbReference>
<dbReference type="GO" id="GO:0005576">
    <property type="term" value="C:extracellular region"/>
    <property type="evidence" value="ECO:0007669"/>
    <property type="project" value="UniProtKB-SubCell"/>
</dbReference>
<proteinExistence type="predicted"/>
<keyword evidence="5 11" id="KW-0732">Signal</keyword>
<dbReference type="OrthoDB" id="424610at2759"/>
<organism evidence="12 13">
    <name type="scientific">Arthrobotrys flagrans</name>
    <name type="common">Nematode-trapping fungus</name>
    <name type="synonym">Trichothecium flagrans</name>
    <dbReference type="NCBI Taxonomy" id="97331"/>
    <lineage>
        <taxon>Eukaryota</taxon>
        <taxon>Fungi</taxon>
        <taxon>Dikarya</taxon>
        <taxon>Ascomycota</taxon>
        <taxon>Pezizomycotina</taxon>
        <taxon>Orbiliomycetes</taxon>
        <taxon>Orbiliales</taxon>
        <taxon>Orbiliaceae</taxon>
        <taxon>Arthrobotrys</taxon>
    </lineage>
</organism>
<dbReference type="AlphaFoldDB" id="A0A436ZTQ1"/>
<comment type="caution">
    <text evidence="12">The sequence shown here is derived from an EMBL/GenBank/DDBJ whole genome shotgun (WGS) entry which is preliminary data.</text>
</comment>
<protein>
    <recommendedName>
        <fullName evidence="2">feruloyl esterase</fullName>
        <ecNumber evidence="2">3.1.1.73</ecNumber>
    </recommendedName>
</protein>
<evidence type="ECO:0000256" key="10">
    <source>
        <dbReference type="SAM" id="MobiDB-lite"/>
    </source>
</evidence>
<feature type="signal peptide" evidence="11">
    <location>
        <begin position="1"/>
        <end position="20"/>
    </location>
</feature>
<dbReference type="SUPFAM" id="SSF53474">
    <property type="entry name" value="alpha/beta-Hydrolases"/>
    <property type="match status" value="1"/>
</dbReference>
<evidence type="ECO:0000313" key="13">
    <source>
        <dbReference type="Proteomes" id="UP000283090"/>
    </source>
</evidence>
<accession>A0A436ZTQ1</accession>
<feature type="compositionally biased region" description="Low complexity" evidence="10">
    <location>
        <begin position="325"/>
        <end position="339"/>
    </location>
</feature>
<dbReference type="GO" id="GO:0045493">
    <property type="term" value="P:xylan catabolic process"/>
    <property type="evidence" value="ECO:0007669"/>
    <property type="project" value="UniProtKB-KW"/>
</dbReference>
<evidence type="ECO:0000256" key="9">
    <source>
        <dbReference type="ARBA" id="ARBA00034075"/>
    </source>
</evidence>
<sequence>MTRLLPLLLPLYALITSVIADDDNTPGCGKDVSSTSIGTTQKLSIISSNTNRTFYVHLPQGYDSDEDYPVILGFHGAPGIGIHFEADTMFSASRWGGGKILVYPDALGGVWATGMEGNITTPLEQDLKFMTDLLGYLRNNYCVDNEKIYATGISNGGGFLNRIACDPTVGANFAAFAPDAGAYTGFQPSGNATCTPYKTPIPIISFHGTNDTTIPYSGRNDSIPTPPIEYWLQGWAERNKCTNMTQTVYNQTAIHYSWDCDGIKGVVQHFKVEGMGHVWPSTEENFSQLLSGGEPTVVQANRLILDFFGRWEVEDRGTGAGETAGGPSATETTGTTTETGAAATTTAAGGGSAAGRVEVGMWSFGVAVGVALAVWA</sequence>